<protein>
    <submittedName>
        <fullName evidence="1">Uncharacterized protein</fullName>
    </submittedName>
</protein>
<reference evidence="2" key="1">
    <citation type="submission" date="2015-12" db="EMBL/GenBank/DDBJ databases">
        <authorList>
            <person name="Sencilo A."/>
            <person name="Bamford D.H."/>
            <person name="Roine E."/>
        </authorList>
    </citation>
    <scope>NUCLEOTIDE SEQUENCE [LARGE SCALE GENOMIC DNA]</scope>
</reference>
<gene>
    <name evidence="1" type="ORF">2AV2_155</name>
</gene>
<name>A0A1L2BX44_9CAUD</name>
<dbReference type="Proteomes" id="UP000225722">
    <property type="component" value="Segment"/>
</dbReference>
<accession>A0A1L2BX44</accession>
<proteinExistence type="predicted"/>
<organism evidence="1 2">
    <name type="scientific">Nodularia phage vB_NpeS-2AV2</name>
    <dbReference type="NCBI Taxonomy" id="1777122"/>
    <lineage>
        <taxon>Viruses</taxon>
        <taxon>Duplodnaviria</taxon>
        <taxon>Heunggongvirae</taxon>
        <taxon>Uroviricota</taxon>
        <taxon>Caudoviricetes</taxon>
        <taxon>Ravarandavirus</taxon>
        <taxon>Ravarandavirus rv2AV2</taxon>
    </lineage>
</organism>
<keyword evidence="2" id="KW-1185">Reference proteome</keyword>
<sequence>MIITKEFRINDRVSFTFSGLKIGQLFITPEQHNKGAWISMKVNKSLSILVGHSTTDKMTGDEECYLVDALAADC</sequence>
<evidence type="ECO:0000313" key="2">
    <source>
        <dbReference type="Proteomes" id="UP000225722"/>
    </source>
</evidence>
<dbReference type="EMBL" id="KU230356">
    <property type="protein sequence ID" value="ALY07607.1"/>
    <property type="molecule type" value="Genomic_DNA"/>
</dbReference>
<evidence type="ECO:0000313" key="1">
    <source>
        <dbReference type="EMBL" id="ALY07607.1"/>
    </source>
</evidence>